<keyword evidence="1" id="KW-0805">Transcription regulation</keyword>
<reference evidence="5 6" key="2">
    <citation type="submission" date="2014-09" db="EMBL/GenBank/DDBJ databases">
        <authorList>
            <consortium name="NBRP consortium"/>
            <person name="Sawabe T."/>
            <person name="Meirelles P."/>
            <person name="Nakanishi M."/>
            <person name="Sayaka M."/>
            <person name="Hattori M."/>
            <person name="Ohkuma M."/>
        </authorList>
    </citation>
    <scope>NUCLEOTIDE SEQUENCE [LARGE SCALE GENOMIC DNA]</scope>
    <source>
        <strain evidence="6">JCM19235</strain>
    </source>
</reference>
<dbReference type="AlphaFoldDB" id="A0A090RU14"/>
<dbReference type="SMART" id="SM00342">
    <property type="entry name" value="HTH_ARAC"/>
    <property type="match status" value="1"/>
</dbReference>
<dbReference type="InterPro" id="IPR020449">
    <property type="entry name" value="Tscrpt_reg_AraC-type_HTH"/>
</dbReference>
<evidence type="ECO:0000313" key="6">
    <source>
        <dbReference type="Proteomes" id="UP000029228"/>
    </source>
</evidence>
<evidence type="ECO:0000256" key="2">
    <source>
        <dbReference type="ARBA" id="ARBA00023125"/>
    </source>
</evidence>
<dbReference type="GO" id="GO:0000976">
    <property type="term" value="F:transcription cis-regulatory region binding"/>
    <property type="evidence" value="ECO:0007669"/>
    <property type="project" value="TreeGrafter"/>
</dbReference>
<keyword evidence="6" id="KW-1185">Reference proteome</keyword>
<dbReference type="Proteomes" id="UP000029228">
    <property type="component" value="Unassembled WGS sequence"/>
</dbReference>
<dbReference type="Gene3D" id="1.10.10.60">
    <property type="entry name" value="Homeodomain-like"/>
    <property type="match status" value="1"/>
</dbReference>
<keyword evidence="3" id="KW-0804">Transcription</keyword>
<dbReference type="PRINTS" id="PR00032">
    <property type="entry name" value="HTHARAC"/>
</dbReference>
<keyword evidence="2" id="KW-0238">DNA-binding</keyword>
<dbReference type="PANTHER" id="PTHR47894:SF4">
    <property type="entry name" value="HTH-TYPE TRANSCRIPTIONAL REGULATOR GADX"/>
    <property type="match status" value="1"/>
</dbReference>
<sequence length="325" mass="36760">MFPVVYSDYATSILSHLKQQGIDVGEMVSTSGLPSDYQQTESTYLPLRAVFKLLKVTYHKLGNEKGTELIRKALRKHIVPNILADLDDCETLEQALDKVILLIQVQIPQSQVSLTPLGNGFIFSRRKTLDTDDSAFIWSEVFTLWIMIELIQAITRSSWLPKQVHVQSQSCSDMIGCFPSQIQFIQAREMSGVIIESALLSQSISIAITQRDEDEEDFGMHYNVISQTYSALRPYVLELKFDLERAAQIIEVSKRTLQRRLSQHGITFRQLRDNLIADIALEQLQKGEAVSRVAVNVGFASVSQFSRSFKRITGLAPSRIALRHI</sequence>
<gene>
    <name evidence="5" type="ORF">JCM19235_6272</name>
</gene>
<dbReference type="STRING" id="990268.JCM19235_6272"/>
<dbReference type="InterPro" id="IPR018060">
    <property type="entry name" value="HTH_AraC"/>
</dbReference>
<evidence type="ECO:0000259" key="4">
    <source>
        <dbReference type="PROSITE" id="PS01124"/>
    </source>
</evidence>
<evidence type="ECO:0000313" key="5">
    <source>
        <dbReference type="EMBL" id="GAL17719.1"/>
    </source>
</evidence>
<dbReference type="OrthoDB" id="5582699at2"/>
<dbReference type="PANTHER" id="PTHR47894">
    <property type="entry name" value="HTH-TYPE TRANSCRIPTIONAL REGULATOR GADX"/>
    <property type="match status" value="1"/>
</dbReference>
<organism evidence="5 6">
    <name type="scientific">Vibrio maritimus</name>
    <dbReference type="NCBI Taxonomy" id="990268"/>
    <lineage>
        <taxon>Bacteria</taxon>
        <taxon>Pseudomonadati</taxon>
        <taxon>Pseudomonadota</taxon>
        <taxon>Gammaproteobacteria</taxon>
        <taxon>Vibrionales</taxon>
        <taxon>Vibrionaceae</taxon>
        <taxon>Vibrio</taxon>
    </lineage>
</organism>
<feature type="domain" description="HTH araC/xylS-type" evidence="4">
    <location>
        <begin position="226"/>
        <end position="323"/>
    </location>
</feature>
<name>A0A090RU14_9VIBR</name>
<reference evidence="5 6" key="1">
    <citation type="submission" date="2014-09" db="EMBL/GenBank/DDBJ databases">
        <title>Vibrio maritimus JCM 19235. (C45) whole genome shotgun sequence.</title>
        <authorList>
            <person name="Sawabe T."/>
            <person name="Meirelles P."/>
            <person name="Nakanishi M."/>
            <person name="Sayaka M."/>
            <person name="Hattori M."/>
            <person name="Ohkuma M."/>
        </authorList>
    </citation>
    <scope>NUCLEOTIDE SEQUENCE [LARGE SCALE GENOMIC DNA]</scope>
    <source>
        <strain evidence="6">JCM19235</strain>
    </source>
</reference>
<protein>
    <submittedName>
        <fullName evidence="5">Transcriptional regulator AraC family</fullName>
    </submittedName>
</protein>
<dbReference type="GO" id="GO:0003700">
    <property type="term" value="F:DNA-binding transcription factor activity"/>
    <property type="evidence" value="ECO:0007669"/>
    <property type="project" value="InterPro"/>
</dbReference>
<proteinExistence type="predicted"/>
<evidence type="ECO:0000256" key="1">
    <source>
        <dbReference type="ARBA" id="ARBA00023015"/>
    </source>
</evidence>
<accession>A0A090RU14</accession>
<dbReference type="SUPFAM" id="SSF46689">
    <property type="entry name" value="Homeodomain-like"/>
    <property type="match status" value="1"/>
</dbReference>
<dbReference type="GO" id="GO:0005829">
    <property type="term" value="C:cytosol"/>
    <property type="evidence" value="ECO:0007669"/>
    <property type="project" value="TreeGrafter"/>
</dbReference>
<comment type="caution">
    <text evidence="5">The sequence shown here is derived from an EMBL/GenBank/DDBJ whole genome shotgun (WGS) entry which is preliminary data.</text>
</comment>
<dbReference type="PROSITE" id="PS01124">
    <property type="entry name" value="HTH_ARAC_FAMILY_2"/>
    <property type="match status" value="1"/>
</dbReference>
<dbReference type="Pfam" id="PF12833">
    <property type="entry name" value="HTH_18"/>
    <property type="match status" value="1"/>
</dbReference>
<dbReference type="EMBL" id="BBMR01000002">
    <property type="protein sequence ID" value="GAL17719.1"/>
    <property type="molecule type" value="Genomic_DNA"/>
</dbReference>
<evidence type="ECO:0000256" key="3">
    <source>
        <dbReference type="ARBA" id="ARBA00023163"/>
    </source>
</evidence>
<dbReference type="InterPro" id="IPR009057">
    <property type="entry name" value="Homeodomain-like_sf"/>
</dbReference>